<comment type="caution">
    <text evidence="1">The sequence shown here is derived from an EMBL/GenBank/DDBJ whole genome shotgun (WGS) entry which is preliminary data.</text>
</comment>
<dbReference type="Proteomes" id="UP000239480">
    <property type="component" value="Unassembled WGS sequence"/>
</dbReference>
<sequence>MAATVASLRSLETLSDMAARRQLRPLGHLAITSPGAGLPCGTRSLVLLGPSEPGFWPFLQKEKEFRDGRPDPLDRWSRRAISEIASDLGATPVFPFDGPPYLPFHDWALRTGRFWQSPINLLVHDEAGLLVSIRGALALPWSLQPDAAMPAPCKHCREAPCLTSCPVDAFGPSGYAAEDCRGYLDTSDGADCLMAGCLARRACPISRAYPRRPSQSAFHMAAFHGNR</sequence>
<organism evidence="1 2">
    <name type="scientific">Aliiruegeria haliotis</name>
    <dbReference type="NCBI Taxonomy" id="1280846"/>
    <lineage>
        <taxon>Bacteria</taxon>
        <taxon>Pseudomonadati</taxon>
        <taxon>Pseudomonadota</taxon>
        <taxon>Alphaproteobacteria</taxon>
        <taxon>Rhodobacterales</taxon>
        <taxon>Roseobacteraceae</taxon>
        <taxon>Aliiruegeria</taxon>
    </lineage>
</organism>
<evidence type="ECO:0000313" key="2">
    <source>
        <dbReference type="Proteomes" id="UP000239480"/>
    </source>
</evidence>
<name>A0A2T0RIW0_9RHOB</name>
<dbReference type="RefSeq" id="WP_245925169.1">
    <property type="nucleotide sequence ID" value="NZ_PVTD01000010.1"/>
</dbReference>
<protein>
    <recommendedName>
        <fullName evidence="3">4Fe-4S ferredoxin-type domain-containing protein</fullName>
    </recommendedName>
</protein>
<keyword evidence="2" id="KW-1185">Reference proteome</keyword>
<evidence type="ECO:0008006" key="3">
    <source>
        <dbReference type="Google" id="ProtNLM"/>
    </source>
</evidence>
<dbReference type="EMBL" id="PVTD01000010">
    <property type="protein sequence ID" value="PRY21144.1"/>
    <property type="molecule type" value="Genomic_DNA"/>
</dbReference>
<dbReference type="AlphaFoldDB" id="A0A2T0RIW0"/>
<proteinExistence type="predicted"/>
<dbReference type="SUPFAM" id="SSF54862">
    <property type="entry name" value="4Fe-4S ferredoxins"/>
    <property type="match status" value="1"/>
</dbReference>
<evidence type="ECO:0000313" key="1">
    <source>
        <dbReference type="EMBL" id="PRY21144.1"/>
    </source>
</evidence>
<reference evidence="1 2" key="1">
    <citation type="submission" date="2018-03" db="EMBL/GenBank/DDBJ databases">
        <title>Genomic Encyclopedia of Archaeal and Bacterial Type Strains, Phase II (KMG-II): from individual species to whole genera.</title>
        <authorList>
            <person name="Goeker M."/>
        </authorList>
    </citation>
    <scope>NUCLEOTIDE SEQUENCE [LARGE SCALE GENOMIC DNA]</scope>
    <source>
        <strain evidence="1 2">DSM 29328</strain>
    </source>
</reference>
<gene>
    <name evidence="1" type="ORF">CLV78_11017</name>
</gene>
<accession>A0A2T0RIW0</accession>